<reference evidence="1 2" key="1">
    <citation type="submission" date="2024-03" db="EMBL/GenBank/DDBJ databases">
        <title>Mouse gut bacterial collection (mGBC) of GemPharmatech.</title>
        <authorList>
            <person name="He Y."/>
            <person name="Dong L."/>
            <person name="Wu D."/>
            <person name="Gao X."/>
            <person name="Lin Z."/>
        </authorList>
    </citation>
    <scope>NUCLEOTIDE SEQUENCE [LARGE SCALE GENOMIC DNA]</scope>
    <source>
        <strain evidence="1 2">15-30</strain>
    </source>
</reference>
<proteinExistence type="predicted"/>
<dbReference type="EMBL" id="JBCLUF010000002">
    <property type="protein sequence ID" value="MEY8661407.1"/>
    <property type="molecule type" value="Genomic_DNA"/>
</dbReference>
<organism evidence="1 2">
    <name type="scientific">Ligilactobacillus faecis</name>
    <dbReference type="NCBI Taxonomy" id="762833"/>
    <lineage>
        <taxon>Bacteria</taxon>
        <taxon>Bacillati</taxon>
        <taxon>Bacillota</taxon>
        <taxon>Bacilli</taxon>
        <taxon>Lactobacillales</taxon>
        <taxon>Lactobacillaceae</taxon>
        <taxon>Ligilactobacillus</taxon>
    </lineage>
</organism>
<sequence length="91" mass="10823">MKARKKQIKQVSFRLYDTPRDRKISKYLESLQENQAEYLRRLVEQQMSYTMSEKLSKIIHTEPVKRQVKSIAEVEKKSSKRLSGGFKGFRV</sequence>
<accession>A0ABV4DPP5</accession>
<evidence type="ECO:0000313" key="1">
    <source>
        <dbReference type="EMBL" id="MEY8661407.1"/>
    </source>
</evidence>
<protein>
    <submittedName>
        <fullName evidence="1">Uncharacterized protein</fullName>
    </submittedName>
</protein>
<keyword evidence="2" id="KW-1185">Reference proteome</keyword>
<dbReference type="Proteomes" id="UP001565236">
    <property type="component" value="Unassembled WGS sequence"/>
</dbReference>
<name>A0ABV4DPP5_9LACO</name>
<gene>
    <name evidence="1" type="ORF">AALT52_00655</name>
</gene>
<evidence type="ECO:0000313" key="2">
    <source>
        <dbReference type="Proteomes" id="UP001565236"/>
    </source>
</evidence>
<comment type="caution">
    <text evidence="1">The sequence shown here is derived from an EMBL/GenBank/DDBJ whole genome shotgun (WGS) entry which is preliminary data.</text>
</comment>
<dbReference type="RefSeq" id="WP_369939949.1">
    <property type="nucleotide sequence ID" value="NZ_JBCLUF010000002.1"/>
</dbReference>